<evidence type="ECO:0000313" key="1">
    <source>
        <dbReference type="EMBL" id="CAJ1950136.1"/>
    </source>
</evidence>
<gene>
    <name evidence="1" type="ORF">CYCCA115_LOCUS12440</name>
</gene>
<sequence length="482" mass="54881">MSEALSFVYHDEPPDEVEKKTIRHVAIYKSVETIGPNSFQFCERLMEVVFPKNGLESICTSAFEKCPALESVSLPCTVTHIGKYAFRQCLALSKVKLPQQDESITSTTLDIDTKAFEGCRSLCAVSFPESTGTVGYQAFANCTSLLAVEIPSTTKHHENKNTRIQFLRNVFQGCHQLVNVSIPMQMPLGTEKCFVMCSSLQKMCYPSCDFPEALIDRYYKLPLHNMCYHAAASTTKLQEFEAFVDGYDADKYNAVDRWGMTAYHILATSPNLQNDTTVEFFLQTLMDRYPLNVILQKDRNDKTMLDYLLLYKSAKSIPVFQMVVRRLLKIGMGDWGRLDWRNDISSLVESYGRNEVLAVEHRLHANATTTAEESDLSSASSTMDWDEMLQQRRASFDEMKRRLAIFGRKEVTSLMELSLWKMKIKSSEMMSRVDCRWSCGSDFVIAQVLGYLWHLRDDDDGGDDNSTESRPALEDGLLYLNL</sequence>
<name>A0AAD2JHM2_9STRA</name>
<organism evidence="1 2">
    <name type="scientific">Cylindrotheca closterium</name>
    <dbReference type="NCBI Taxonomy" id="2856"/>
    <lineage>
        <taxon>Eukaryota</taxon>
        <taxon>Sar</taxon>
        <taxon>Stramenopiles</taxon>
        <taxon>Ochrophyta</taxon>
        <taxon>Bacillariophyta</taxon>
        <taxon>Bacillariophyceae</taxon>
        <taxon>Bacillariophycidae</taxon>
        <taxon>Bacillariales</taxon>
        <taxon>Bacillariaceae</taxon>
        <taxon>Cylindrotheca</taxon>
    </lineage>
</organism>
<proteinExistence type="predicted"/>
<dbReference type="PANTHER" id="PTHR45661">
    <property type="entry name" value="SURFACE ANTIGEN"/>
    <property type="match status" value="1"/>
</dbReference>
<dbReference type="Proteomes" id="UP001295423">
    <property type="component" value="Unassembled WGS sequence"/>
</dbReference>
<dbReference type="PANTHER" id="PTHR45661:SF3">
    <property type="entry name" value="IG-LIKE DOMAIN-CONTAINING PROTEIN"/>
    <property type="match status" value="1"/>
</dbReference>
<evidence type="ECO:0000313" key="2">
    <source>
        <dbReference type="Proteomes" id="UP001295423"/>
    </source>
</evidence>
<dbReference type="Pfam" id="PF13306">
    <property type="entry name" value="LRR_5"/>
    <property type="match status" value="1"/>
</dbReference>
<dbReference type="AlphaFoldDB" id="A0AAD2JHM2"/>
<dbReference type="Gene3D" id="3.80.10.10">
    <property type="entry name" value="Ribonuclease Inhibitor"/>
    <property type="match status" value="1"/>
</dbReference>
<comment type="caution">
    <text evidence="1">The sequence shown here is derived from an EMBL/GenBank/DDBJ whole genome shotgun (WGS) entry which is preliminary data.</text>
</comment>
<dbReference type="SUPFAM" id="SSF52058">
    <property type="entry name" value="L domain-like"/>
    <property type="match status" value="1"/>
</dbReference>
<accession>A0AAD2JHM2</accession>
<protein>
    <submittedName>
        <fullName evidence="1">Uncharacterized protein</fullName>
    </submittedName>
</protein>
<keyword evidence="2" id="KW-1185">Reference proteome</keyword>
<dbReference type="InterPro" id="IPR026906">
    <property type="entry name" value="LRR_5"/>
</dbReference>
<reference evidence="1" key="1">
    <citation type="submission" date="2023-08" db="EMBL/GenBank/DDBJ databases">
        <authorList>
            <person name="Audoor S."/>
            <person name="Bilcke G."/>
        </authorList>
    </citation>
    <scope>NUCLEOTIDE SEQUENCE</scope>
</reference>
<dbReference type="InterPro" id="IPR053139">
    <property type="entry name" value="Surface_bspA-like"/>
</dbReference>
<dbReference type="InterPro" id="IPR032675">
    <property type="entry name" value="LRR_dom_sf"/>
</dbReference>
<dbReference type="EMBL" id="CAKOGP040001759">
    <property type="protein sequence ID" value="CAJ1950136.1"/>
    <property type="molecule type" value="Genomic_DNA"/>
</dbReference>